<dbReference type="PANTHER" id="PTHR45713:SF6">
    <property type="entry name" value="F5_8 TYPE C DOMAIN-CONTAINING PROTEIN"/>
    <property type="match status" value="1"/>
</dbReference>
<evidence type="ECO:0000313" key="3">
    <source>
        <dbReference type="Proteomes" id="UP001469553"/>
    </source>
</evidence>
<evidence type="ECO:0000256" key="1">
    <source>
        <dbReference type="SAM" id="SignalP"/>
    </source>
</evidence>
<dbReference type="SUPFAM" id="SSF49785">
    <property type="entry name" value="Galactose-binding domain-like"/>
    <property type="match status" value="1"/>
</dbReference>
<evidence type="ECO:0000313" key="2">
    <source>
        <dbReference type="EMBL" id="MEQ2293999.1"/>
    </source>
</evidence>
<dbReference type="Gene3D" id="2.60.120.260">
    <property type="entry name" value="Galactose-binding domain-like"/>
    <property type="match status" value="1"/>
</dbReference>
<feature type="chain" id="PRO_5045413998" description="Fucolectin" evidence="1">
    <location>
        <begin position="22"/>
        <end position="129"/>
    </location>
</feature>
<dbReference type="EMBL" id="JAHRIP010036332">
    <property type="protein sequence ID" value="MEQ2293999.1"/>
    <property type="molecule type" value="Genomic_DNA"/>
</dbReference>
<name>A0ABV0YJI4_9TELE</name>
<protein>
    <recommendedName>
        <fullName evidence="4">Fucolectin</fullName>
    </recommendedName>
</protein>
<dbReference type="Pfam" id="PF22633">
    <property type="entry name" value="F5_F8_type_C_2"/>
    <property type="match status" value="1"/>
</dbReference>
<proteinExistence type="predicted"/>
<evidence type="ECO:0008006" key="4">
    <source>
        <dbReference type="Google" id="ProtNLM"/>
    </source>
</evidence>
<dbReference type="InterPro" id="IPR008979">
    <property type="entry name" value="Galactose-bd-like_sf"/>
</dbReference>
<dbReference type="Proteomes" id="UP001469553">
    <property type="component" value="Unassembled WGS sequence"/>
</dbReference>
<keyword evidence="1" id="KW-0732">Signal</keyword>
<dbReference type="InterPro" id="IPR051941">
    <property type="entry name" value="BG_Antigen-Binding_Lectin"/>
</dbReference>
<feature type="signal peptide" evidence="1">
    <location>
        <begin position="1"/>
        <end position="21"/>
    </location>
</feature>
<comment type="caution">
    <text evidence="2">The sequence shown here is derived from an EMBL/GenBank/DDBJ whole genome shotgun (WGS) entry which is preliminary data.</text>
</comment>
<sequence length="129" mass="14190">MLLNLLLIVLIGSLCVPQQVAEGACDGPHIILTDKKASQSSNYTYNGIPYSADRAFDGNRSTCSHTLQETTSWWSIDLQGVYNISCISIYNFNLSNHETNLSGAKIYIGNSRQNNGTNNTLYEPLVSLN</sequence>
<accession>A0ABV0YJI4</accession>
<keyword evidence="3" id="KW-1185">Reference proteome</keyword>
<dbReference type="PANTHER" id="PTHR45713">
    <property type="entry name" value="FTP DOMAIN-CONTAINING PROTEIN"/>
    <property type="match status" value="1"/>
</dbReference>
<gene>
    <name evidence="2" type="ORF">AMECASPLE_039340</name>
</gene>
<organism evidence="2 3">
    <name type="scientific">Ameca splendens</name>
    <dbReference type="NCBI Taxonomy" id="208324"/>
    <lineage>
        <taxon>Eukaryota</taxon>
        <taxon>Metazoa</taxon>
        <taxon>Chordata</taxon>
        <taxon>Craniata</taxon>
        <taxon>Vertebrata</taxon>
        <taxon>Euteleostomi</taxon>
        <taxon>Actinopterygii</taxon>
        <taxon>Neopterygii</taxon>
        <taxon>Teleostei</taxon>
        <taxon>Neoteleostei</taxon>
        <taxon>Acanthomorphata</taxon>
        <taxon>Ovalentaria</taxon>
        <taxon>Atherinomorphae</taxon>
        <taxon>Cyprinodontiformes</taxon>
        <taxon>Goodeidae</taxon>
        <taxon>Ameca</taxon>
    </lineage>
</organism>
<reference evidence="2 3" key="1">
    <citation type="submission" date="2021-06" db="EMBL/GenBank/DDBJ databases">
        <authorList>
            <person name="Palmer J.M."/>
        </authorList>
    </citation>
    <scope>NUCLEOTIDE SEQUENCE [LARGE SCALE GENOMIC DNA]</scope>
    <source>
        <strain evidence="2 3">AS_MEX2019</strain>
        <tissue evidence="2">Muscle</tissue>
    </source>
</reference>